<proteinExistence type="predicted"/>
<protein>
    <submittedName>
        <fullName evidence="1">Uncharacterized protein</fullName>
    </submittedName>
</protein>
<organism evidence="1 2">
    <name type="scientific">Papaver nudicaule</name>
    <name type="common">Iceland poppy</name>
    <dbReference type="NCBI Taxonomy" id="74823"/>
    <lineage>
        <taxon>Eukaryota</taxon>
        <taxon>Viridiplantae</taxon>
        <taxon>Streptophyta</taxon>
        <taxon>Embryophyta</taxon>
        <taxon>Tracheophyta</taxon>
        <taxon>Spermatophyta</taxon>
        <taxon>Magnoliopsida</taxon>
        <taxon>Ranunculales</taxon>
        <taxon>Papaveraceae</taxon>
        <taxon>Papaveroideae</taxon>
        <taxon>Papaver</taxon>
    </lineage>
</organism>
<keyword evidence="2" id="KW-1185">Reference proteome</keyword>
<comment type="caution">
    <text evidence="1">The sequence shown here is derived from an EMBL/GenBank/DDBJ whole genome shotgun (WGS) entry which is preliminary data.</text>
</comment>
<dbReference type="InterPro" id="IPR038765">
    <property type="entry name" value="Papain-like_cys_pep_sf"/>
</dbReference>
<sequence length="139" mass="16247">MNRIKGFATSAPLLSTSSISNRGKTFFNNRSGDGTTDCIIHKRRVSFEVKDKDLESEESMMDLYERWMRYMGKFRIDPLEKWTRFGIFMDTVTRIRSANCFADGGRRVRVRRESKHLISEWMKKSPKHKSFFGSSSKST</sequence>
<name>A0AA41RUD0_PAPNU</name>
<dbReference type="EMBL" id="JAJJMA010060155">
    <property type="protein sequence ID" value="MCL7026694.1"/>
    <property type="molecule type" value="Genomic_DNA"/>
</dbReference>
<dbReference type="Proteomes" id="UP001177140">
    <property type="component" value="Unassembled WGS sequence"/>
</dbReference>
<gene>
    <name evidence="1" type="ORF">MKW94_020725</name>
</gene>
<reference evidence="1" key="1">
    <citation type="submission" date="2022-03" db="EMBL/GenBank/DDBJ databases">
        <title>A functionally conserved STORR gene fusion in Papaver species that diverged 16.8 million years ago.</title>
        <authorList>
            <person name="Catania T."/>
        </authorList>
    </citation>
    <scope>NUCLEOTIDE SEQUENCE</scope>
    <source>
        <strain evidence="1">S-191538</strain>
    </source>
</reference>
<evidence type="ECO:0000313" key="2">
    <source>
        <dbReference type="Proteomes" id="UP001177140"/>
    </source>
</evidence>
<dbReference type="AlphaFoldDB" id="A0AA41RUD0"/>
<accession>A0AA41RUD0</accession>
<dbReference type="Gene3D" id="1.10.287.2250">
    <property type="match status" value="1"/>
</dbReference>
<dbReference type="SUPFAM" id="SSF54001">
    <property type="entry name" value="Cysteine proteinases"/>
    <property type="match status" value="1"/>
</dbReference>
<evidence type="ECO:0000313" key="1">
    <source>
        <dbReference type="EMBL" id="MCL7026694.1"/>
    </source>
</evidence>